<evidence type="ECO:0008006" key="5">
    <source>
        <dbReference type="Google" id="ProtNLM"/>
    </source>
</evidence>
<dbReference type="Gene3D" id="1.10.630.10">
    <property type="entry name" value="Cytochrome P450"/>
    <property type="match status" value="1"/>
</dbReference>
<sequence length="465" mass="51750">MGLLDNLVVSAVAAVVEAYAVRALLPQHDLRSILYIAFGVNSSLCLAWASFIYPVFVNPLRHLPRVGPVQQGCAPRDEPPGAAGCHEHQHIYDVEKPWKVRNFLARVIGFGLILSEGPQHQRQRKAITPSFNIKIIRAACRLMWEKTGILLEEVGRISWPVLSRAPTPAMAWETLSRLTLDVIGAAAMGRDFQSLTHDRNQSQARDKIVFLALNLILPQWISRRLPLKLSGVLDTETGFLRRVCGEIVQEKRLHASEQRLHEQRIDDQVLTFLAAGVGQPSTMLDMRNLTLAQHETAASALTWACYLFRLHQDVQRRLREEIRSRIPSAASSVTWNALESLPLLNGVCQEALRLYPTVPTTIREAVRDTTVAGTRIPKGTHIVLCPYAINRCPLLWGATGEPFMPERWIDYGKNGEPTVNGHGGASTNYAQITFLHGQRSCIGGGVVGGRSFWGCWMYSGFMACV</sequence>
<evidence type="ECO:0000256" key="1">
    <source>
        <dbReference type="ARBA" id="ARBA00010617"/>
    </source>
</evidence>
<dbReference type="GO" id="GO:0005506">
    <property type="term" value="F:iron ion binding"/>
    <property type="evidence" value="ECO:0007669"/>
    <property type="project" value="InterPro"/>
</dbReference>
<comment type="similarity">
    <text evidence="1">Belongs to the cytochrome P450 family.</text>
</comment>
<dbReference type="PANTHER" id="PTHR24305:SF166">
    <property type="entry name" value="CYTOCHROME P450 12A4, MITOCHONDRIAL-RELATED"/>
    <property type="match status" value="1"/>
</dbReference>
<dbReference type="EMBL" id="VIFY01000073">
    <property type="protein sequence ID" value="TQB71850.1"/>
    <property type="molecule type" value="Genomic_DNA"/>
</dbReference>
<dbReference type="Proteomes" id="UP000319663">
    <property type="component" value="Unassembled WGS sequence"/>
</dbReference>
<dbReference type="InterPro" id="IPR036396">
    <property type="entry name" value="Cyt_P450_sf"/>
</dbReference>
<keyword evidence="2" id="KW-0472">Membrane</keyword>
<evidence type="ECO:0000313" key="3">
    <source>
        <dbReference type="EMBL" id="TQB71850.1"/>
    </source>
</evidence>
<keyword evidence="2" id="KW-1133">Transmembrane helix</keyword>
<dbReference type="GO" id="GO:0016705">
    <property type="term" value="F:oxidoreductase activity, acting on paired donors, with incorporation or reduction of molecular oxygen"/>
    <property type="evidence" value="ECO:0007669"/>
    <property type="project" value="InterPro"/>
</dbReference>
<dbReference type="Pfam" id="PF00067">
    <property type="entry name" value="p450"/>
    <property type="match status" value="1"/>
</dbReference>
<dbReference type="SUPFAM" id="SSF48264">
    <property type="entry name" value="Cytochrome P450"/>
    <property type="match status" value="1"/>
</dbReference>
<name>A0A507QWQ7_MONPU</name>
<dbReference type="GO" id="GO:0020037">
    <property type="term" value="F:heme binding"/>
    <property type="evidence" value="ECO:0007669"/>
    <property type="project" value="InterPro"/>
</dbReference>
<dbReference type="InterPro" id="IPR001128">
    <property type="entry name" value="Cyt_P450"/>
</dbReference>
<gene>
    <name evidence="3" type="ORF">MPDQ_007224</name>
</gene>
<comment type="caution">
    <text evidence="3">The sequence shown here is derived from an EMBL/GenBank/DDBJ whole genome shotgun (WGS) entry which is preliminary data.</text>
</comment>
<organism evidence="3 4">
    <name type="scientific">Monascus purpureus</name>
    <name type="common">Red mold</name>
    <name type="synonym">Monascus anka</name>
    <dbReference type="NCBI Taxonomy" id="5098"/>
    <lineage>
        <taxon>Eukaryota</taxon>
        <taxon>Fungi</taxon>
        <taxon>Dikarya</taxon>
        <taxon>Ascomycota</taxon>
        <taxon>Pezizomycotina</taxon>
        <taxon>Eurotiomycetes</taxon>
        <taxon>Eurotiomycetidae</taxon>
        <taxon>Eurotiales</taxon>
        <taxon>Aspergillaceae</taxon>
        <taxon>Monascus</taxon>
    </lineage>
</organism>
<proteinExistence type="inferred from homology"/>
<dbReference type="GO" id="GO:0004497">
    <property type="term" value="F:monooxygenase activity"/>
    <property type="evidence" value="ECO:0007669"/>
    <property type="project" value="InterPro"/>
</dbReference>
<feature type="transmembrane region" description="Helical" evidence="2">
    <location>
        <begin position="6"/>
        <end position="25"/>
    </location>
</feature>
<reference evidence="3 4" key="1">
    <citation type="submission" date="2019-06" db="EMBL/GenBank/DDBJ databases">
        <title>Wine fermentation using esterase from Monascus purpureus.</title>
        <authorList>
            <person name="Geng C."/>
            <person name="Zhang Y."/>
        </authorList>
    </citation>
    <scope>NUCLEOTIDE SEQUENCE [LARGE SCALE GENOMIC DNA]</scope>
    <source>
        <strain evidence="3">HQ1</strain>
    </source>
</reference>
<dbReference type="AlphaFoldDB" id="A0A507QWQ7"/>
<accession>A0A507QWQ7</accession>
<feature type="transmembrane region" description="Helical" evidence="2">
    <location>
        <begin position="32"/>
        <end position="56"/>
    </location>
</feature>
<evidence type="ECO:0000256" key="2">
    <source>
        <dbReference type="SAM" id="Phobius"/>
    </source>
</evidence>
<dbReference type="PANTHER" id="PTHR24305">
    <property type="entry name" value="CYTOCHROME P450"/>
    <property type="match status" value="1"/>
</dbReference>
<keyword evidence="2" id="KW-0812">Transmembrane</keyword>
<dbReference type="STRING" id="5098.A0A507QWQ7"/>
<keyword evidence="4" id="KW-1185">Reference proteome</keyword>
<evidence type="ECO:0000313" key="4">
    <source>
        <dbReference type="Proteomes" id="UP000319663"/>
    </source>
</evidence>
<dbReference type="InterPro" id="IPR050121">
    <property type="entry name" value="Cytochrome_P450_monoxygenase"/>
</dbReference>
<protein>
    <recommendedName>
        <fullName evidence="5">Cytochrome P450-dit2</fullName>
    </recommendedName>
</protein>